<evidence type="ECO:0000256" key="1">
    <source>
        <dbReference type="SAM" id="MobiDB-lite"/>
    </source>
</evidence>
<dbReference type="EMBL" id="DF844314">
    <property type="protein sequence ID" value="GAT48208.1"/>
    <property type="molecule type" value="Genomic_DNA"/>
</dbReference>
<evidence type="ECO:0000313" key="2">
    <source>
        <dbReference type="EMBL" id="GAT48208.1"/>
    </source>
</evidence>
<keyword evidence="3" id="KW-1185">Reference proteome</keyword>
<name>A0ABQ0LAT1_MYCCL</name>
<proteinExistence type="predicted"/>
<reference evidence="2" key="1">
    <citation type="submission" date="2014-09" db="EMBL/GenBank/DDBJ databases">
        <title>Genome sequence of the luminous mushroom Mycena chlorophos for searching fungal bioluminescence genes.</title>
        <authorList>
            <person name="Tanaka Y."/>
            <person name="Kasuga D."/>
            <person name="Oba Y."/>
            <person name="Hase S."/>
            <person name="Sato K."/>
            <person name="Oba Y."/>
            <person name="Sakakibara Y."/>
        </authorList>
    </citation>
    <scope>NUCLEOTIDE SEQUENCE</scope>
</reference>
<protein>
    <submittedName>
        <fullName evidence="2">Uncharacterized protein</fullName>
    </submittedName>
</protein>
<organism evidence="2 3">
    <name type="scientific">Mycena chlorophos</name>
    <name type="common">Agaric fungus</name>
    <name type="synonym">Agaricus chlorophos</name>
    <dbReference type="NCBI Taxonomy" id="658473"/>
    <lineage>
        <taxon>Eukaryota</taxon>
        <taxon>Fungi</taxon>
        <taxon>Dikarya</taxon>
        <taxon>Basidiomycota</taxon>
        <taxon>Agaricomycotina</taxon>
        <taxon>Agaricomycetes</taxon>
        <taxon>Agaricomycetidae</taxon>
        <taxon>Agaricales</taxon>
        <taxon>Marasmiineae</taxon>
        <taxon>Mycenaceae</taxon>
        <taxon>Mycena</taxon>
    </lineage>
</organism>
<dbReference type="Proteomes" id="UP000815677">
    <property type="component" value="Unassembled WGS sequence"/>
</dbReference>
<feature type="region of interest" description="Disordered" evidence="1">
    <location>
        <begin position="151"/>
        <end position="187"/>
    </location>
</feature>
<sequence length="187" mass="20498">MRRGPPRWRRPQAPQWVIAEKQSALRVLRLASNSHVRAIPRPWPSAFSRSRLTAAGRAARLKLAGLAVAPLSQGTGRVRTHPELGDDTGRDNTDKRHIRIAQYTGTLVDEYPQERGAHLLDDKGIVQPHESAPERGALLQSVAGTAWVDTQRPMLSPSRPTFRVAGTGGGVFRSRASKRSSRPAGQP</sequence>
<gene>
    <name evidence="2" type="ORF">MCHLO_05630</name>
</gene>
<evidence type="ECO:0000313" key="3">
    <source>
        <dbReference type="Proteomes" id="UP000815677"/>
    </source>
</evidence>
<accession>A0ABQ0LAT1</accession>